<dbReference type="InterPro" id="IPR017039">
    <property type="entry name" value="Virul_fac_BrkB"/>
</dbReference>
<feature type="transmembrane region" description="Helical" evidence="6">
    <location>
        <begin position="227"/>
        <end position="248"/>
    </location>
</feature>
<feature type="transmembrane region" description="Helical" evidence="6">
    <location>
        <begin position="49"/>
        <end position="71"/>
    </location>
</feature>
<feature type="transmembrane region" description="Helical" evidence="6">
    <location>
        <begin position="149"/>
        <end position="176"/>
    </location>
</feature>
<keyword evidence="3 6" id="KW-0812">Transmembrane</keyword>
<dbReference type="NCBIfam" id="TIGR00765">
    <property type="entry name" value="yihY_not_rbn"/>
    <property type="match status" value="1"/>
</dbReference>
<organism evidence="7 8">
    <name type="scientific">Carnobacterium inhibens</name>
    <dbReference type="NCBI Taxonomy" id="147709"/>
    <lineage>
        <taxon>Bacteria</taxon>
        <taxon>Bacillati</taxon>
        <taxon>Bacillota</taxon>
        <taxon>Bacilli</taxon>
        <taxon>Lactobacillales</taxon>
        <taxon>Carnobacteriaceae</taxon>
        <taxon>Carnobacterium</taxon>
    </lineage>
</organism>
<protein>
    <submittedName>
        <fullName evidence="7">YihY family inner membrane protein</fullName>
    </submittedName>
</protein>
<keyword evidence="4 6" id="KW-1133">Transmembrane helix</keyword>
<keyword evidence="2" id="KW-1003">Cell membrane</keyword>
<accession>A0ABR7TEK0</accession>
<gene>
    <name evidence="7" type="ORF">GLO26_08705</name>
</gene>
<comment type="subcellular location">
    <subcellularLocation>
        <location evidence="1">Cell membrane</location>
        <topology evidence="1">Multi-pass membrane protein</topology>
    </subcellularLocation>
</comment>
<feature type="transmembrane region" description="Helical" evidence="6">
    <location>
        <begin position="260"/>
        <end position="284"/>
    </location>
</feature>
<dbReference type="EMBL" id="WNJQ01000007">
    <property type="protein sequence ID" value="MBC9825895.1"/>
    <property type="molecule type" value="Genomic_DNA"/>
</dbReference>
<evidence type="ECO:0000256" key="3">
    <source>
        <dbReference type="ARBA" id="ARBA00022692"/>
    </source>
</evidence>
<comment type="caution">
    <text evidence="7">The sequence shown here is derived from an EMBL/GenBank/DDBJ whole genome shotgun (WGS) entry which is preliminary data.</text>
</comment>
<evidence type="ECO:0000256" key="4">
    <source>
        <dbReference type="ARBA" id="ARBA00022989"/>
    </source>
</evidence>
<evidence type="ECO:0000256" key="5">
    <source>
        <dbReference type="ARBA" id="ARBA00023136"/>
    </source>
</evidence>
<dbReference type="PANTHER" id="PTHR30213:SF0">
    <property type="entry name" value="UPF0761 MEMBRANE PROTEIN YIHY"/>
    <property type="match status" value="1"/>
</dbReference>
<keyword evidence="8" id="KW-1185">Reference proteome</keyword>
<evidence type="ECO:0000313" key="8">
    <source>
        <dbReference type="Proteomes" id="UP000638836"/>
    </source>
</evidence>
<dbReference type="PIRSF" id="PIRSF035875">
    <property type="entry name" value="RNase_BN"/>
    <property type="match status" value="1"/>
</dbReference>
<evidence type="ECO:0000256" key="2">
    <source>
        <dbReference type="ARBA" id="ARBA00022475"/>
    </source>
</evidence>
<dbReference type="PANTHER" id="PTHR30213">
    <property type="entry name" value="INNER MEMBRANE PROTEIN YHJD"/>
    <property type="match status" value="1"/>
</dbReference>
<sequence>MFDIKAIRKEKLEELPKKKIKIKGILINFFKILVKKYREAEVWNSGAIIAYYFLLSVFPIIVIIGNILPYLHLDMYEIVPYIENAVPQYFFDQLESTVIQVFTRTNNGILSLAVVGAFWSASRGMTAMQISMNKAYGVKPRRNVVIIRLFSIIVTTLMILSLIAMVIVFGFGQLILEYITPAFELPLRISELFQNLRWPVTMSVLFAVFCLLYYFVPHAKLSFRHVLPGAIFSTVGWMLVSQVFAIYVEYFAFGTKSYGAIGTFMILLIWLQVIGALLTVGAVINAAIEVYQNGELEESNPKRVRQYIKRIRSKNSN</sequence>
<name>A0ABR7TEK0_9LACT</name>
<evidence type="ECO:0000256" key="1">
    <source>
        <dbReference type="ARBA" id="ARBA00004651"/>
    </source>
</evidence>
<reference evidence="7 8" key="1">
    <citation type="journal article" date="2020" name="Microorganisms">
        <title>New Insight into Antimicrobial Compounds from Food and Marine-Sourced Carnobacterium Species through Phenotype and Genome Analyses.</title>
        <authorList>
            <person name="Begrem S."/>
            <person name="Ivaniuk F."/>
            <person name="Gigout-Chevalier F."/>
            <person name="Kolypczuk L."/>
            <person name="Bonnetot S."/>
            <person name="Leroi F."/>
            <person name="Grovel O."/>
            <person name="Delbarre-Ladrat C."/>
            <person name="Passerini D."/>
        </authorList>
    </citation>
    <scope>NUCLEOTIDE SEQUENCE [LARGE SCALE GENOMIC DNA]</scope>
    <source>
        <strain evidence="7 8">MIP2551</strain>
    </source>
</reference>
<feature type="transmembrane region" description="Helical" evidence="6">
    <location>
        <begin position="196"/>
        <end position="215"/>
    </location>
</feature>
<dbReference type="Proteomes" id="UP000638836">
    <property type="component" value="Unassembled WGS sequence"/>
</dbReference>
<evidence type="ECO:0000256" key="6">
    <source>
        <dbReference type="SAM" id="Phobius"/>
    </source>
</evidence>
<proteinExistence type="predicted"/>
<dbReference type="Pfam" id="PF03631">
    <property type="entry name" value="Virul_fac_BrkB"/>
    <property type="match status" value="1"/>
</dbReference>
<dbReference type="RefSeq" id="WP_187948995.1">
    <property type="nucleotide sequence ID" value="NZ_WNJQ01000007.1"/>
</dbReference>
<evidence type="ECO:0000313" key="7">
    <source>
        <dbReference type="EMBL" id="MBC9825895.1"/>
    </source>
</evidence>
<keyword evidence="5 6" id="KW-0472">Membrane</keyword>